<proteinExistence type="predicted"/>
<gene>
    <name evidence="1" type="ORF">sL5_04990</name>
</gene>
<dbReference type="EMBL" id="BNGU01000016">
    <property type="protein sequence ID" value="GHM59506.1"/>
    <property type="molecule type" value="Genomic_DNA"/>
</dbReference>
<dbReference type="Proteomes" id="UP000637906">
    <property type="component" value="Unassembled WGS sequence"/>
</dbReference>
<sequence>MMKNDSLHDTCVVAIKHNPDLLLDRRSAADGIDRCFIMDVGIINHTLTSKQNLIPKLLKLMSDSAVDTLPDIEMQKLRNLEPEALSNAKKDIAKYCTKINDERYHVEPHYLLPIKDHANFKELKQCFKDVYNAIESNDSGKVASSLKQVESNIGKCNIDTINKVLVGLVREAGSNKQIVSLISDFQKNVVYPNPHLQNANLSSEGVKGKSGVQHV</sequence>
<name>A0A8J3HXS1_9RICK</name>
<protein>
    <submittedName>
        <fullName evidence="1">Uncharacterized protein</fullName>
    </submittedName>
</protein>
<dbReference type="AlphaFoldDB" id="A0A8J3HXS1"/>
<reference evidence="1 2" key="1">
    <citation type="journal article" date="2021" name="Microb. Ecol.">
        <title>Candidatus Mesenet longicola: Novel Endosymbionts of Brontispa longissima that Induce Cytoplasmic Incompatibility.</title>
        <authorList>
            <person name="Takano S."/>
            <person name="Gotoh Y."/>
            <person name="Hayashi T."/>
        </authorList>
    </citation>
    <scope>NUCLEOTIDE SEQUENCE [LARGE SCALE GENOMIC DNA]</scope>
    <source>
        <strain evidence="1">L5</strain>
    </source>
</reference>
<comment type="caution">
    <text evidence="1">The sequence shown here is derived from an EMBL/GenBank/DDBJ whole genome shotgun (WGS) entry which is preliminary data.</text>
</comment>
<accession>A0A8J3HXS1</accession>
<keyword evidence="2" id="KW-1185">Reference proteome</keyword>
<organism evidence="1 2">
    <name type="scientific">Candidatus Mesenet longicola</name>
    <dbReference type="NCBI Taxonomy" id="1892558"/>
    <lineage>
        <taxon>Bacteria</taxon>
        <taxon>Pseudomonadati</taxon>
        <taxon>Pseudomonadota</taxon>
        <taxon>Alphaproteobacteria</taxon>
        <taxon>Rickettsiales</taxon>
        <taxon>Anaplasmataceae</taxon>
        <taxon>Candidatus Mesenet</taxon>
    </lineage>
</organism>
<evidence type="ECO:0000313" key="2">
    <source>
        <dbReference type="Proteomes" id="UP000637906"/>
    </source>
</evidence>
<evidence type="ECO:0000313" key="1">
    <source>
        <dbReference type="EMBL" id="GHM59506.1"/>
    </source>
</evidence>